<evidence type="ECO:0000256" key="1">
    <source>
        <dbReference type="SAM" id="MobiDB-lite"/>
    </source>
</evidence>
<gene>
    <name evidence="2" type="ORF">GGX14DRAFT_561959</name>
</gene>
<feature type="compositionally biased region" description="Low complexity" evidence="1">
    <location>
        <begin position="382"/>
        <end position="391"/>
    </location>
</feature>
<dbReference type="Proteomes" id="UP001219525">
    <property type="component" value="Unassembled WGS sequence"/>
</dbReference>
<protein>
    <submittedName>
        <fullName evidence="2">Uncharacterized protein</fullName>
    </submittedName>
</protein>
<organism evidence="2 3">
    <name type="scientific">Mycena pura</name>
    <dbReference type="NCBI Taxonomy" id="153505"/>
    <lineage>
        <taxon>Eukaryota</taxon>
        <taxon>Fungi</taxon>
        <taxon>Dikarya</taxon>
        <taxon>Basidiomycota</taxon>
        <taxon>Agaricomycotina</taxon>
        <taxon>Agaricomycetes</taxon>
        <taxon>Agaricomycetidae</taxon>
        <taxon>Agaricales</taxon>
        <taxon>Marasmiineae</taxon>
        <taxon>Mycenaceae</taxon>
        <taxon>Mycena</taxon>
    </lineage>
</organism>
<evidence type="ECO:0000313" key="3">
    <source>
        <dbReference type="Proteomes" id="UP001219525"/>
    </source>
</evidence>
<sequence length="400" mass="42293">MSPRYLTHSSSSHAALAVHRLLVTHHVLRIAQVPATLSFFVLPDGATPRRIWSLYPAHIGNRPVASVKDLTSKMDDIQTQLADVASKGDLAALLADALKTHLGPAAGNAAALAPPSNAPVPPVPPPFTPPIAPLNSVAGVSSTPPPPSLVTLFPDVEPACITSVITHTLRASDLYKLNPRTREEDTGFKLSELSGTIEVNVSKHKTYKTLNSVFFRYLSHITELAVDYEWSAIYVYHALFFNRRLADMASGTYTTWGEPDIGLLASKVYPHRCAAQHPAAKAKTAGSGAKAPPSGNAATVCRNYNAGSCQSPCAHKGQHGPGLASSISPPLLTRRGHPVGEPINPASLASASLPHSNLFPPRTSPPARPNTDPVSTPPLLIHVPSHPSHPCSTPPPGPIT</sequence>
<evidence type="ECO:0000313" key="2">
    <source>
        <dbReference type="EMBL" id="KAJ7216392.1"/>
    </source>
</evidence>
<feature type="compositionally biased region" description="Low complexity" evidence="1">
    <location>
        <begin position="345"/>
        <end position="354"/>
    </location>
</feature>
<name>A0AAD6VL91_9AGAR</name>
<keyword evidence="3" id="KW-1185">Reference proteome</keyword>
<proteinExistence type="predicted"/>
<reference evidence="2" key="1">
    <citation type="submission" date="2023-03" db="EMBL/GenBank/DDBJ databases">
        <title>Massive genome expansion in bonnet fungi (Mycena s.s.) driven by repeated elements and novel gene families across ecological guilds.</title>
        <authorList>
            <consortium name="Lawrence Berkeley National Laboratory"/>
            <person name="Harder C.B."/>
            <person name="Miyauchi S."/>
            <person name="Viragh M."/>
            <person name="Kuo A."/>
            <person name="Thoen E."/>
            <person name="Andreopoulos B."/>
            <person name="Lu D."/>
            <person name="Skrede I."/>
            <person name="Drula E."/>
            <person name="Henrissat B."/>
            <person name="Morin E."/>
            <person name="Kohler A."/>
            <person name="Barry K."/>
            <person name="LaButti K."/>
            <person name="Morin E."/>
            <person name="Salamov A."/>
            <person name="Lipzen A."/>
            <person name="Mereny Z."/>
            <person name="Hegedus B."/>
            <person name="Baldrian P."/>
            <person name="Stursova M."/>
            <person name="Weitz H."/>
            <person name="Taylor A."/>
            <person name="Grigoriev I.V."/>
            <person name="Nagy L.G."/>
            <person name="Martin F."/>
            <person name="Kauserud H."/>
        </authorList>
    </citation>
    <scope>NUCLEOTIDE SEQUENCE</scope>
    <source>
        <strain evidence="2">9144</strain>
    </source>
</reference>
<feature type="region of interest" description="Disordered" evidence="1">
    <location>
        <begin position="315"/>
        <end position="400"/>
    </location>
</feature>
<dbReference type="EMBL" id="JARJCW010000015">
    <property type="protein sequence ID" value="KAJ7216392.1"/>
    <property type="molecule type" value="Genomic_DNA"/>
</dbReference>
<dbReference type="AlphaFoldDB" id="A0AAD6VL91"/>
<comment type="caution">
    <text evidence="2">The sequence shown here is derived from an EMBL/GenBank/DDBJ whole genome shotgun (WGS) entry which is preliminary data.</text>
</comment>
<accession>A0AAD6VL91</accession>